<evidence type="ECO:0000313" key="3">
    <source>
        <dbReference type="Proteomes" id="UP000074108"/>
    </source>
</evidence>
<dbReference type="EMBL" id="LDYG01000042">
    <property type="protein sequence ID" value="KUP05138.1"/>
    <property type="molecule type" value="Genomic_DNA"/>
</dbReference>
<reference evidence="2 3" key="1">
    <citation type="journal article" date="2016" name="Front. Microbiol.">
        <title>Microevolution Analysis of Bacillus coahuilensis Unveils Differences in Phosphorus Acquisition Strategies and Their Regulation.</title>
        <authorList>
            <person name="Gomez-Lunar Z."/>
            <person name="Hernandez-Gonzalez I."/>
            <person name="Rodriguez-Torres M.D."/>
            <person name="Souza V."/>
            <person name="Olmedo-Alvarez G."/>
        </authorList>
    </citation>
    <scope>NUCLEOTIDE SEQUENCE [LARGE SCALE GENOMIC DNA]</scope>
    <source>
        <strain evidence="3">p1.1.43</strain>
    </source>
</reference>
<feature type="non-terminal residue" evidence="2">
    <location>
        <position position="72"/>
    </location>
</feature>
<evidence type="ECO:0000313" key="2">
    <source>
        <dbReference type="EMBL" id="KUP05138.1"/>
    </source>
</evidence>
<name>A0A147K5R6_9BACI</name>
<dbReference type="PATRIC" id="fig|1150625.3.peg.2692"/>
<accession>A0A147K5R6</accession>
<evidence type="ECO:0000256" key="1">
    <source>
        <dbReference type="SAM" id="MobiDB-lite"/>
    </source>
</evidence>
<keyword evidence="3" id="KW-1185">Reference proteome</keyword>
<feature type="region of interest" description="Disordered" evidence="1">
    <location>
        <begin position="1"/>
        <end position="72"/>
    </location>
</feature>
<dbReference type="AlphaFoldDB" id="A0A147K5R6"/>
<dbReference type="Proteomes" id="UP000074108">
    <property type="component" value="Unassembled WGS sequence"/>
</dbReference>
<protein>
    <submittedName>
        <fullName evidence="2">Uncharacterized protein</fullName>
    </submittedName>
</protein>
<gene>
    <name evidence="2" type="ORF">Q75_12810</name>
</gene>
<comment type="caution">
    <text evidence="2">The sequence shown here is derived from an EMBL/GenBank/DDBJ whole genome shotgun (WGS) entry which is preliminary data.</text>
</comment>
<organism evidence="2 3">
    <name type="scientific">Bacillus coahuilensis p1.1.43</name>
    <dbReference type="NCBI Taxonomy" id="1150625"/>
    <lineage>
        <taxon>Bacteria</taxon>
        <taxon>Bacillati</taxon>
        <taxon>Bacillota</taxon>
        <taxon>Bacilli</taxon>
        <taxon>Bacillales</taxon>
        <taxon>Bacillaceae</taxon>
        <taxon>Bacillus</taxon>
    </lineage>
</organism>
<dbReference type="STRING" id="1150625.Q75_12810"/>
<sequence>MVSDRMNSGYQVALNNGNPAHQARESAHWKRIIAQSKICKGQTAQSESKEAHPKRNPAHQVRERAHRKRIIA</sequence>
<proteinExistence type="predicted"/>
<feature type="compositionally biased region" description="Polar residues" evidence="1">
    <location>
        <begin position="1"/>
        <end position="19"/>
    </location>
</feature>